<dbReference type="Proteomes" id="UP001333710">
    <property type="component" value="Chromosome"/>
</dbReference>
<evidence type="ECO:0000256" key="5">
    <source>
        <dbReference type="ARBA" id="ARBA00023098"/>
    </source>
</evidence>
<dbReference type="GO" id="GO:0008654">
    <property type="term" value="P:phospholipid biosynthetic process"/>
    <property type="evidence" value="ECO:0007669"/>
    <property type="project" value="UniProtKB-KW"/>
</dbReference>
<evidence type="ECO:0000256" key="8">
    <source>
        <dbReference type="ARBA" id="ARBA00024069"/>
    </source>
</evidence>
<comment type="similarity">
    <text evidence="10">Belongs to the PlsX family.</text>
</comment>
<evidence type="ECO:0000256" key="6">
    <source>
        <dbReference type="ARBA" id="ARBA00023209"/>
    </source>
</evidence>
<keyword evidence="2 10" id="KW-0963">Cytoplasm</keyword>
<gene>
    <name evidence="10 11" type="primary">plsX</name>
    <name evidence="11" type="ORF">MACH26_21700</name>
</gene>
<dbReference type="GO" id="GO:0043811">
    <property type="term" value="F:phosphate:acyl-[acyl carrier protein] acyltransferase activity"/>
    <property type="evidence" value="ECO:0007669"/>
    <property type="project" value="UniProtKB-UniRule"/>
</dbReference>
<evidence type="ECO:0000256" key="7">
    <source>
        <dbReference type="ARBA" id="ARBA00023264"/>
    </source>
</evidence>
<dbReference type="Pfam" id="PF02504">
    <property type="entry name" value="FA_synthesis"/>
    <property type="match status" value="1"/>
</dbReference>
<name>A0AA48KSM9_9ALTE</name>
<comment type="subcellular location">
    <subcellularLocation>
        <location evidence="10">Cytoplasm</location>
    </subcellularLocation>
    <text evidence="10">Associated with the membrane possibly through PlsY.</text>
</comment>
<dbReference type="AlphaFoldDB" id="A0AA48KSM9"/>
<keyword evidence="7 10" id="KW-1208">Phospholipid metabolism</keyword>
<dbReference type="EMBL" id="AP027272">
    <property type="protein sequence ID" value="BDX06649.1"/>
    <property type="molecule type" value="Genomic_DNA"/>
</dbReference>
<keyword evidence="4 10" id="KW-0808">Transferase</keyword>
<evidence type="ECO:0000256" key="4">
    <source>
        <dbReference type="ARBA" id="ARBA00022679"/>
    </source>
</evidence>
<evidence type="ECO:0000256" key="2">
    <source>
        <dbReference type="ARBA" id="ARBA00022490"/>
    </source>
</evidence>
<comment type="catalytic activity">
    <reaction evidence="1 10">
        <text>a fatty acyl-[ACP] + phosphate = an acyl phosphate + holo-[ACP]</text>
        <dbReference type="Rhea" id="RHEA:42292"/>
        <dbReference type="Rhea" id="RHEA-COMP:9685"/>
        <dbReference type="Rhea" id="RHEA-COMP:14125"/>
        <dbReference type="ChEBI" id="CHEBI:43474"/>
        <dbReference type="ChEBI" id="CHEBI:59918"/>
        <dbReference type="ChEBI" id="CHEBI:64479"/>
        <dbReference type="ChEBI" id="CHEBI:138651"/>
        <dbReference type="EC" id="2.3.1.274"/>
    </reaction>
</comment>
<comment type="function">
    <text evidence="10">Catalyzes the reversible formation of acyl-phosphate (acyl-PO(4)) from acyl-[acyl-carrier-protein] (acyl-ACP). This enzyme utilizes acyl-ACP as fatty acyl donor, but not acyl-CoA.</text>
</comment>
<accession>A0AA48KSM9</accession>
<evidence type="ECO:0000256" key="3">
    <source>
        <dbReference type="ARBA" id="ARBA00022516"/>
    </source>
</evidence>
<dbReference type="InterPro" id="IPR012281">
    <property type="entry name" value="Phospholipid_synth_PlsX-like"/>
</dbReference>
<dbReference type="PANTHER" id="PTHR30100">
    <property type="entry name" value="FATTY ACID/PHOSPHOLIPID SYNTHESIS PROTEIN PLSX"/>
    <property type="match status" value="1"/>
</dbReference>
<dbReference type="HAMAP" id="MF_00019">
    <property type="entry name" value="PlsX"/>
    <property type="match status" value="1"/>
</dbReference>
<dbReference type="GO" id="GO:0005737">
    <property type="term" value="C:cytoplasm"/>
    <property type="evidence" value="ECO:0007669"/>
    <property type="project" value="UniProtKB-SubCell"/>
</dbReference>
<dbReference type="Gene3D" id="3.40.718.10">
    <property type="entry name" value="Isopropylmalate Dehydrogenase"/>
    <property type="match status" value="1"/>
</dbReference>
<proteinExistence type="inferred from homology"/>
<dbReference type="RefSeq" id="WP_338292658.1">
    <property type="nucleotide sequence ID" value="NZ_AP027272.1"/>
</dbReference>
<sequence>MTDIRLAVDVMGGDNGPSITLPASIRACRNYAHLNLKLFGPESAIRPHLYGLPPDVKNRISIVDVTTQISMDEAPTSALRYKQDSTMGRALKAVQAGEADACVSAGNTGALLALSLFLLRPLDGVKRPALISTIPGNNKKRVFLLDLGANVTQDANALYQFAVMGSVMAETVEGVKQPKVALVNVGVEQNKGNAIVKEANKLLLANKDINYVGYVEGDALFNASVDVIVTDGFVGNVVLKASEGLAKFIAREAKKAATKNIWTKMLSFIARPVLKKIYNRVNPDQYNGASLIGLRGIVVKSHGNATEDAFMYAIQEAMKEVERQVPDKIQSKINHALVNKAE</sequence>
<dbReference type="InterPro" id="IPR003664">
    <property type="entry name" value="FA_synthesis"/>
</dbReference>
<organism evidence="11 12">
    <name type="scientific">Planctobacterium marinum</name>
    <dbReference type="NCBI Taxonomy" id="1631968"/>
    <lineage>
        <taxon>Bacteria</taxon>
        <taxon>Pseudomonadati</taxon>
        <taxon>Pseudomonadota</taxon>
        <taxon>Gammaproteobacteria</taxon>
        <taxon>Alteromonadales</taxon>
        <taxon>Alteromonadaceae</taxon>
        <taxon>Planctobacterium</taxon>
    </lineage>
</organism>
<evidence type="ECO:0000256" key="1">
    <source>
        <dbReference type="ARBA" id="ARBA00001232"/>
    </source>
</evidence>
<keyword evidence="12" id="KW-1185">Reference proteome</keyword>
<keyword evidence="5 10" id="KW-0443">Lipid metabolism</keyword>
<keyword evidence="11" id="KW-0012">Acyltransferase</keyword>
<keyword evidence="6 10" id="KW-0594">Phospholipid biosynthesis</keyword>
<dbReference type="GO" id="GO:0006633">
    <property type="term" value="P:fatty acid biosynthetic process"/>
    <property type="evidence" value="ECO:0007669"/>
    <property type="project" value="UniProtKB-UniRule"/>
</dbReference>
<protein>
    <recommendedName>
        <fullName evidence="8 10">Phosphate acyltransferase</fullName>
        <ecNumber evidence="8 10">2.3.1.274</ecNumber>
    </recommendedName>
    <alternativeName>
        <fullName evidence="10">Acyl-ACP phosphotransacylase</fullName>
    </alternativeName>
    <alternativeName>
        <fullName evidence="10">Acyl-[acyl-carrier-protein]--phosphate acyltransferase</fullName>
    </alternativeName>
    <alternativeName>
        <fullName evidence="10">Phosphate-acyl-ACP acyltransferase</fullName>
    </alternativeName>
</protein>
<evidence type="ECO:0000256" key="9">
    <source>
        <dbReference type="ARBA" id="ARBA00046608"/>
    </source>
</evidence>
<dbReference type="PIRSF" id="PIRSF002465">
    <property type="entry name" value="Phsphlp_syn_PlsX"/>
    <property type="match status" value="1"/>
</dbReference>
<keyword evidence="3 10" id="KW-0444">Lipid biosynthesis</keyword>
<evidence type="ECO:0000256" key="10">
    <source>
        <dbReference type="HAMAP-Rule" id="MF_00019"/>
    </source>
</evidence>
<reference evidence="11" key="1">
    <citation type="submission" date="2023-01" db="EMBL/GenBank/DDBJ databases">
        <title>Complete genome sequence of Planctobacterium marinum strain Dej080120_11.</title>
        <authorList>
            <person name="Ueki S."/>
            <person name="Maruyama F."/>
        </authorList>
    </citation>
    <scope>NUCLEOTIDE SEQUENCE</scope>
    <source>
        <strain evidence="11">Dej080120_11</strain>
    </source>
</reference>
<dbReference type="PANTHER" id="PTHR30100:SF1">
    <property type="entry name" value="PHOSPHATE ACYLTRANSFERASE"/>
    <property type="match status" value="1"/>
</dbReference>
<dbReference type="EC" id="2.3.1.274" evidence="8 10"/>
<dbReference type="SUPFAM" id="SSF53659">
    <property type="entry name" value="Isocitrate/Isopropylmalate dehydrogenase-like"/>
    <property type="match status" value="1"/>
</dbReference>
<comment type="pathway">
    <text evidence="10">Lipid metabolism; phospholipid metabolism.</text>
</comment>
<dbReference type="KEGG" id="pmaw:MACH26_21700"/>
<comment type="subunit">
    <text evidence="9 10">Homodimer. Probably interacts with PlsY.</text>
</comment>
<evidence type="ECO:0000313" key="12">
    <source>
        <dbReference type="Proteomes" id="UP001333710"/>
    </source>
</evidence>
<dbReference type="NCBIfam" id="TIGR00182">
    <property type="entry name" value="plsX"/>
    <property type="match status" value="1"/>
</dbReference>
<evidence type="ECO:0000313" key="11">
    <source>
        <dbReference type="EMBL" id="BDX06649.1"/>
    </source>
</evidence>